<gene>
    <name evidence="1" type="ORF">C1I98_10410</name>
</gene>
<dbReference type="AlphaFoldDB" id="A0A2W2HJ76"/>
<dbReference type="RefSeq" id="WP_111166962.1">
    <property type="nucleotide sequence ID" value="NZ_POUA01000060.1"/>
</dbReference>
<name>A0A2W2HJ76_9ACTN</name>
<proteinExistence type="predicted"/>
<dbReference type="EMBL" id="POUA01000060">
    <property type="protein sequence ID" value="PZG50450.1"/>
    <property type="molecule type" value="Genomic_DNA"/>
</dbReference>
<dbReference type="Proteomes" id="UP000248544">
    <property type="component" value="Unassembled WGS sequence"/>
</dbReference>
<organism evidence="1 2">
    <name type="scientific">Spongiactinospora gelatinilytica</name>
    <dbReference type="NCBI Taxonomy" id="2666298"/>
    <lineage>
        <taxon>Bacteria</taxon>
        <taxon>Bacillati</taxon>
        <taxon>Actinomycetota</taxon>
        <taxon>Actinomycetes</taxon>
        <taxon>Streptosporangiales</taxon>
        <taxon>Streptosporangiaceae</taxon>
        <taxon>Spongiactinospora</taxon>
    </lineage>
</organism>
<evidence type="ECO:0000313" key="2">
    <source>
        <dbReference type="Proteomes" id="UP000248544"/>
    </source>
</evidence>
<evidence type="ECO:0000313" key="1">
    <source>
        <dbReference type="EMBL" id="PZG50450.1"/>
    </source>
</evidence>
<keyword evidence="2" id="KW-1185">Reference proteome</keyword>
<sequence>MSRPDDADTPPYVDVEAALRDEFAGVHAPATVTRCIEAAHYGALEVAGGAHRGLVERIARKHLEVLALVAAEGGWPPMAEGARATRRRRG</sequence>
<accession>A0A2W2HJ76</accession>
<reference evidence="1 2" key="1">
    <citation type="submission" date="2018-01" db="EMBL/GenBank/DDBJ databases">
        <title>Draft genome sequence of Sphaerisporangium sp. 7K107.</title>
        <authorList>
            <person name="Sahin N."/>
            <person name="Saygin H."/>
            <person name="Ay H."/>
        </authorList>
    </citation>
    <scope>NUCLEOTIDE SEQUENCE [LARGE SCALE GENOMIC DNA]</scope>
    <source>
        <strain evidence="1 2">7K107</strain>
    </source>
</reference>
<comment type="caution">
    <text evidence="1">The sequence shown here is derived from an EMBL/GenBank/DDBJ whole genome shotgun (WGS) entry which is preliminary data.</text>
</comment>
<protein>
    <submittedName>
        <fullName evidence="1">Uncharacterized protein</fullName>
    </submittedName>
</protein>